<keyword evidence="2" id="KW-0378">Hydrolase</keyword>
<accession>A0A8S5T9B2</accession>
<protein>
    <submittedName>
        <fullName evidence="2">Recombination enhancement function protein nuclease, DNase, HYDROLASE.4A</fullName>
    </submittedName>
</protein>
<proteinExistence type="predicted"/>
<sequence>MQKSIIQADRKVCFLCGRNGNGDPLECHHVFYGNPNRQHSDDDGLVVWLCGERCHRTGKWSAHQCDDTNRYLKREAQNVWEWEKRKKGMTPEEARKAFRDRYGKSEL</sequence>
<dbReference type="EMBL" id="BK032772">
    <property type="protein sequence ID" value="DAF59567.1"/>
    <property type="molecule type" value="Genomic_DNA"/>
</dbReference>
<name>A0A8S5T9B2_9CAUD</name>
<organism evidence="2">
    <name type="scientific">Siphoviridae sp. ctmIh35</name>
    <dbReference type="NCBI Taxonomy" id="2827932"/>
    <lineage>
        <taxon>Viruses</taxon>
        <taxon>Duplodnaviria</taxon>
        <taxon>Heunggongvirae</taxon>
        <taxon>Uroviricota</taxon>
        <taxon>Caudoviricetes</taxon>
    </lineage>
</organism>
<reference evidence="2" key="1">
    <citation type="journal article" date="2021" name="Proc. Natl. Acad. Sci. U.S.A.">
        <title>A Catalog of Tens of Thousands of Viruses from Human Metagenomes Reveals Hidden Associations with Chronic Diseases.</title>
        <authorList>
            <person name="Tisza M.J."/>
            <person name="Buck C.B."/>
        </authorList>
    </citation>
    <scope>NUCLEOTIDE SEQUENCE</scope>
    <source>
        <strain evidence="2">CtmIh35</strain>
    </source>
</reference>
<evidence type="ECO:0000313" key="2">
    <source>
        <dbReference type="EMBL" id="DAF59567.1"/>
    </source>
</evidence>
<feature type="region of interest" description="Disordered" evidence="1">
    <location>
        <begin position="86"/>
        <end position="107"/>
    </location>
</feature>
<evidence type="ECO:0000256" key="1">
    <source>
        <dbReference type="SAM" id="MobiDB-lite"/>
    </source>
</evidence>
<dbReference type="GO" id="GO:0016787">
    <property type="term" value="F:hydrolase activity"/>
    <property type="evidence" value="ECO:0007669"/>
    <property type="project" value="UniProtKB-KW"/>
</dbReference>